<sequence>MYYKINPSTHKTTTPQPFCPVSSLLLLSLCKYYYPMPHFLYPGAYCPLEFFLFYCSHTFSYAPCFTFFLFYALIVFCALLVLYSPCFILIRLIHSSCFMSLCSQIRLFLPPFLLPQPQLGTSLLLRFLISLGIKKYSLELFKSLNEIIIVTNITFCKPVSSMGLHHPMKYSTNIINDQSLILIFLCVPFPHGSSALFSIFIHLLVVKMFHLKYNYGQYMKSKDHSHNFSFTETSTILNNIPYVKRPFSQQHSHIICFPNKLNLTTTPIKYEKMNQWGKWGKHYVIEQRRNFLVCQYLPAFIQKPTKHRQTFDLKIFIFRCLSIFSLDLFQALSIILSVDTFWVYLYSLLKDIWAKIQFPLYTKKPSRRIRNLIKGLFVGMRWINIFPTISKEKIAFMMKEIRTSKFEENLKTI</sequence>
<evidence type="ECO:0000313" key="2">
    <source>
        <dbReference type="EMBL" id="KNZ53767.1"/>
    </source>
</evidence>
<name>A0A0L6UZT4_9BASI</name>
<keyword evidence="1" id="KW-1133">Transmembrane helix</keyword>
<keyword evidence="3" id="KW-1185">Reference proteome</keyword>
<feature type="transmembrane region" description="Helical" evidence="1">
    <location>
        <begin position="39"/>
        <end position="56"/>
    </location>
</feature>
<dbReference type="VEuPathDB" id="FungiDB:VP01_313g2"/>
<reference evidence="2 3" key="1">
    <citation type="submission" date="2015-08" db="EMBL/GenBank/DDBJ databases">
        <title>Next Generation Sequencing and Analysis of the Genome of Puccinia sorghi L Schw, the Causal Agent of Maize Common Rust.</title>
        <authorList>
            <person name="Rochi L."/>
            <person name="Burguener G."/>
            <person name="Darino M."/>
            <person name="Turjanski A."/>
            <person name="Kreff E."/>
            <person name="Dieguez M.J."/>
            <person name="Sacco F."/>
        </authorList>
    </citation>
    <scope>NUCLEOTIDE SEQUENCE [LARGE SCALE GENOMIC DNA]</scope>
    <source>
        <strain evidence="2 3">RO10H11247</strain>
    </source>
</reference>
<proteinExistence type="predicted"/>
<dbReference type="AlphaFoldDB" id="A0A0L6UZT4"/>
<feature type="transmembrane region" description="Helical" evidence="1">
    <location>
        <begin position="180"/>
        <end position="205"/>
    </location>
</feature>
<comment type="caution">
    <text evidence="2">The sequence shown here is derived from an EMBL/GenBank/DDBJ whole genome shotgun (WGS) entry which is preliminary data.</text>
</comment>
<feature type="transmembrane region" description="Helical" evidence="1">
    <location>
        <begin position="68"/>
        <end position="93"/>
    </location>
</feature>
<gene>
    <name evidence="2" type="ORF">VP01_313g2</name>
</gene>
<evidence type="ECO:0000256" key="1">
    <source>
        <dbReference type="SAM" id="Phobius"/>
    </source>
</evidence>
<protein>
    <submittedName>
        <fullName evidence="2">Uncharacterized protein</fullName>
    </submittedName>
</protein>
<dbReference type="EMBL" id="LAVV01008102">
    <property type="protein sequence ID" value="KNZ53767.1"/>
    <property type="molecule type" value="Genomic_DNA"/>
</dbReference>
<accession>A0A0L6UZT4</accession>
<keyword evidence="1" id="KW-0472">Membrane</keyword>
<dbReference type="Proteomes" id="UP000037035">
    <property type="component" value="Unassembled WGS sequence"/>
</dbReference>
<evidence type="ECO:0000313" key="3">
    <source>
        <dbReference type="Proteomes" id="UP000037035"/>
    </source>
</evidence>
<keyword evidence="1" id="KW-0812">Transmembrane</keyword>
<organism evidence="2 3">
    <name type="scientific">Puccinia sorghi</name>
    <dbReference type="NCBI Taxonomy" id="27349"/>
    <lineage>
        <taxon>Eukaryota</taxon>
        <taxon>Fungi</taxon>
        <taxon>Dikarya</taxon>
        <taxon>Basidiomycota</taxon>
        <taxon>Pucciniomycotina</taxon>
        <taxon>Pucciniomycetes</taxon>
        <taxon>Pucciniales</taxon>
        <taxon>Pucciniaceae</taxon>
        <taxon>Puccinia</taxon>
    </lineage>
</organism>